<keyword evidence="4" id="KW-0067">ATP-binding</keyword>
<dbReference type="Gene3D" id="3.40.50.300">
    <property type="entry name" value="P-loop containing nucleotide triphosphate hydrolases"/>
    <property type="match status" value="1"/>
</dbReference>
<dbReference type="GO" id="GO:0005524">
    <property type="term" value="F:ATP binding"/>
    <property type="evidence" value="ECO:0007669"/>
    <property type="project" value="UniProtKB-KW"/>
</dbReference>
<keyword evidence="12" id="KW-1185">Reference proteome</keyword>
<dbReference type="PANTHER" id="PTHR42734">
    <property type="entry name" value="METAL TRANSPORT SYSTEM ATP-BINDING PROTEIN TM_0124-RELATED"/>
    <property type="match status" value="1"/>
</dbReference>
<accession>E1RK90</accession>
<comment type="catalytic activity">
    <reaction evidence="5">
        <text>an R-cob(III)alamin(out) + ATP + H2O = an R-cob(III)alamin(in) + ADP + phosphate + H(+)</text>
        <dbReference type="Rhea" id="RHEA:17873"/>
        <dbReference type="ChEBI" id="CHEBI:15377"/>
        <dbReference type="ChEBI" id="CHEBI:15378"/>
        <dbReference type="ChEBI" id="CHEBI:30616"/>
        <dbReference type="ChEBI" id="CHEBI:43474"/>
        <dbReference type="ChEBI" id="CHEBI:140785"/>
        <dbReference type="ChEBI" id="CHEBI:456216"/>
        <dbReference type="EC" id="7.6.2.8"/>
    </reaction>
</comment>
<dbReference type="CDD" id="cd03235">
    <property type="entry name" value="ABC_Metallic_Cations"/>
    <property type="match status" value="1"/>
</dbReference>
<dbReference type="PROSITE" id="PS50893">
    <property type="entry name" value="ABC_TRANSPORTER_2"/>
    <property type="match status" value="1"/>
</dbReference>
<comment type="function">
    <text evidence="6">Required for corrinoid utilization. Probably part of the ABC transporter complex BtuCDF involved in cobalamin (vitamin B12) import. Probably responsible for energy coupling to the transport system.</text>
</comment>
<evidence type="ECO:0000313" key="11">
    <source>
        <dbReference type="EMBL" id="ADN36903.1"/>
    </source>
</evidence>
<dbReference type="eggNOG" id="arCOG00201">
    <property type="taxonomic scope" value="Archaea"/>
</dbReference>
<proteinExistence type="inferred from homology"/>
<dbReference type="PANTHER" id="PTHR42734:SF17">
    <property type="entry name" value="METAL TRANSPORT SYSTEM ATP-BINDING PROTEIN TM_0124-RELATED"/>
    <property type="match status" value="1"/>
</dbReference>
<protein>
    <recommendedName>
        <fullName evidence="8">Cobalamin import ATP-binding protein BtuD</fullName>
        <ecNumber evidence="7">7.6.2.8</ecNumber>
    </recommendedName>
    <alternativeName>
        <fullName evidence="9">Vitamin B12-transporting ATPase</fullName>
    </alternativeName>
</protein>
<evidence type="ECO:0000256" key="5">
    <source>
        <dbReference type="ARBA" id="ARBA00050590"/>
    </source>
</evidence>
<comment type="similarity">
    <text evidence="1">Belongs to the ABC transporter superfamily.</text>
</comment>
<dbReference type="InterPro" id="IPR003593">
    <property type="entry name" value="AAA+_ATPase"/>
</dbReference>
<keyword evidence="3" id="KW-0547">Nucleotide-binding</keyword>
<evidence type="ECO:0000313" key="12">
    <source>
        <dbReference type="Proteomes" id="UP000006565"/>
    </source>
</evidence>
<dbReference type="EMBL" id="CP002117">
    <property type="protein sequence ID" value="ADN36903.1"/>
    <property type="molecule type" value="Genomic_DNA"/>
</dbReference>
<dbReference type="OrthoDB" id="10909at2157"/>
<dbReference type="AlphaFoldDB" id="E1RK90"/>
<evidence type="ECO:0000256" key="6">
    <source>
        <dbReference type="ARBA" id="ARBA00058960"/>
    </source>
</evidence>
<dbReference type="InterPro" id="IPR027417">
    <property type="entry name" value="P-loop_NTPase"/>
</dbReference>
<keyword evidence="2" id="KW-0813">Transport</keyword>
<dbReference type="SMART" id="SM00382">
    <property type="entry name" value="AAA"/>
    <property type="match status" value="1"/>
</dbReference>
<evidence type="ECO:0000256" key="9">
    <source>
        <dbReference type="ARBA" id="ARBA00077139"/>
    </source>
</evidence>
<evidence type="ECO:0000256" key="4">
    <source>
        <dbReference type="ARBA" id="ARBA00022840"/>
    </source>
</evidence>
<feature type="domain" description="ABC transporter" evidence="10">
    <location>
        <begin position="6"/>
        <end position="238"/>
    </location>
</feature>
<evidence type="ECO:0000256" key="8">
    <source>
        <dbReference type="ARBA" id="ARBA00073649"/>
    </source>
</evidence>
<dbReference type="Pfam" id="PF00005">
    <property type="entry name" value="ABC_tran"/>
    <property type="match status" value="1"/>
</dbReference>
<evidence type="ECO:0000259" key="10">
    <source>
        <dbReference type="PROSITE" id="PS50893"/>
    </source>
</evidence>
<dbReference type="EC" id="7.6.2.8" evidence="7"/>
<dbReference type="InterPro" id="IPR017871">
    <property type="entry name" value="ABC_transporter-like_CS"/>
</dbReference>
<dbReference type="Proteomes" id="UP000006565">
    <property type="component" value="Chromosome"/>
</dbReference>
<dbReference type="InterPro" id="IPR050153">
    <property type="entry name" value="Metal_Ion_Import_ABC"/>
</dbReference>
<name>E1RK90_METP4</name>
<dbReference type="SUPFAM" id="SSF52540">
    <property type="entry name" value="P-loop containing nucleoside triphosphate hydrolases"/>
    <property type="match status" value="1"/>
</dbReference>
<dbReference type="PROSITE" id="PS00211">
    <property type="entry name" value="ABC_TRANSPORTER_1"/>
    <property type="match status" value="1"/>
</dbReference>
<reference evidence="11 12" key="1">
    <citation type="journal article" date="2010" name="Stand. Genomic Sci.">
        <title>Complete genome sequence of Methanoplanus petrolearius type strain (SEBR 4847).</title>
        <authorList>
            <person name="Brambilla E."/>
            <person name="Djao O.D."/>
            <person name="Daligault H."/>
            <person name="Lapidus A."/>
            <person name="Lucas S."/>
            <person name="Hammon N."/>
            <person name="Nolan M."/>
            <person name="Tice H."/>
            <person name="Cheng J.F."/>
            <person name="Han C."/>
            <person name="Tapia R."/>
            <person name="Goodwin L."/>
            <person name="Pitluck S."/>
            <person name="Liolios K."/>
            <person name="Ivanova N."/>
            <person name="Mavromatis K."/>
            <person name="Mikhailova N."/>
            <person name="Pati A."/>
            <person name="Chen A."/>
            <person name="Palaniappan K."/>
            <person name="Land M."/>
            <person name="Hauser L."/>
            <person name="Chang Y.J."/>
            <person name="Jeffries C.D."/>
            <person name="Rohde M."/>
            <person name="Spring S."/>
            <person name="Sikorski J."/>
            <person name="Goker M."/>
            <person name="Woyke T."/>
            <person name="Bristow J."/>
            <person name="Eisen J.A."/>
            <person name="Markowitz V."/>
            <person name="Hugenholtz P."/>
            <person name="Kyrpides N.C."/>
            <person name="Klenk H.P."/>
        </authorList>
    </citation>
    <scope>NUCLEOTIDE SEQUENCE [LARGE SCALE GENOMIC DNA]</scope>
    <source>
        <strain evidence="12">DSM 11571 / OCM 486 / SEBR 4847</strain>
    </source>
</reference>
<sequence length="253" mass="28088">MKEPIVEVKNISLKMNGHVIIDDVSIDIYPGEFHAIIGPNGGGKTTLLKVILGLITPDSGTVRINGGDLKDNRSVLGYVPQFRTYDFSYPITVGEMVLTGRLGHIRGVRKSYRQEDRDATEKAMEIMDISRYSGNSIDELSGGEQQRVMIARALAGEPKVLLLDEPTVYIDSPTAEKFFELLLSLRDRMAIVMVTHDIGSLTPEVDKVACLNKKIYTHHDNEITDDMLLSAYGCPIDVIAHGVPHRVFRGHDK</sequence>
<evidence type="ECO:0000256" key="1">
    <source>
        <dbReference type="ARBA" id="ARBA00005417"/>
    </source>
</evidence>
<organism evidence="11 12">
    <name type="scientific">Methanolacinia petrolearia (strain DSM 11571 / OCM 486 / SEBR 4847)</name>
    <name type="common">Methanoplanus petrolearius</name>
    <dbReference type="NCBI Taxonomy" id="679926"/>
    <lineage>
        <taxon>Archaea</taxon>
        <taxon>Methanobacteriati</taxon>
        <taxon>Methanobacteriota</taxon>
        <taxon>Stenosarchaea group</taxon>
        <taxon>Methanomicrobia</taxon>
        <taxon>Methanomicrobiales</taxon>
        <taxon>Methanomicrobiaceae</taxon>
        <taxon>Methanolacinia</taxon>
    </lineage>
</organism>
<dbReference type="HOGENOM" id="CLU_000604_1_11_2"/>
<dbReference type="KEGG" id="mpi:Mpet_2155"/>
<evidence type="ECO:0000256" key="2">
    <source>
        <dbReference type="ARBA" id="ARBA00022448"/>
    </source>
</evidence>
<dbReference type="FunFam" id="3.40.50.300:FF:000134">
    <property type="entry name" value="Iron-enterobactin ABC transporter ATP-binding protein"/>
    <property type="match status" value="1"/>
</dbReference>
<dbReference type="GO" id="GO:0015420">
    <property type="term" value="F:ABC-type vitamin B12 transporter activity"/>
    <property type="evidence" value="ECO:0007669"/>
    <property type="project" value="UniProtKB-EC"/>
</dbReference>
<dbReference type="STRING" id="679926.Mpet_2155"/>
<evidence type="ECO:0000256" key="7">
    <source>
        <dbReference type="ARBA" id="ARBA00066387"/>
    </source>
</evidence>
<evidence type="ECO:0000256" key="3">
    <source>
        <dbReference type="ARBA" id="ARBA00022741"/>
    </source>
</evidence>
<dbReference type="InterPro" id="IPR003439">
    <property type="entry name" value="ABC_transporter-like_ATP-bd"/>
</dbReference>
<gene>
    <name evidence="11" type="ordered locus">Mpet_2155</name>
</gene>
<dbReference type="GO" id="GO:0016887">
    <property type="term" value="F:ATP hydrolysis activity"/>
    <property type="evidence" value="ECO:0007669"/>
    <property type="project" value="InterPro"/>
</dbReference>